<dbReference type="Pfam" id="PF00156">
    <property type="entry name" value="Pribosyltran"/>
    <property type="match status" value="1"/>
</dbReference>
<sequence>MILNKDTAKKTAEVLLQINAIKLSPKEPFTWASGWRSPIYCDNRIVLSYPPIRNYIRETMAKFIEAEYGRPDVIAGVATGAIGIGMLVAEYLGLPFVYVRPEAKAHGRQNQIEGFIESGQNVVVVEDLISTGKSSLNAVKALKKAKVNVKGMVAIFTYGFPIADQNFKEENITLNTLSNYQNLLEQALDTRYITEEELKTLSEWNANPSEWNAN</sequence>
<dbReference type="CDD" id="cd06223">
    <property type="entry name" value="PRTases_typeI"/>
    <property type="match status" value="1"/>
</dbReference>
<dbReference type="RefSeq" id="WP_113966470.1">
    <property type="nucleotide sequence ID" value="NZ_JAWVXR010000005.1"/>
</dbReference>
<comment type="caution">
    <text evidence="6">Lacks conserved residue(s) required for the propagation of feature annotation.</text>
</comment>
<gene>
    <name evidence="6" type="primary">pyrE</name>
    <name evidence="8" type="ORF">DU428_09875</name>
</gene>
<reference evidence="8 9" key="1">
    <citation type="submission" date="2018-07" db="EMBL/GenBank/DDBJ databases">
        <title>Oceanihabitans testaceum sp. nov., isolated from marine sediment.</title>
        <authorList>
            <person name="Li C.-M."/>
        </authorList>
    </citation>
    <scope>NUCLEOTIDE SEQUENCE [LARGE SCALE GENOMIC DNA]</scope>
    <source>
        <strain evidence="8 9">S9-10</strain>
    </source>
</reference>
<accession>A0A368P625</accession>
<evidence type="ECO:0000256" key="6">
    <source>
        <dbReference type="HAMAP-Rule" id="MF_01208"/>
    </source>
</evidence>
<comment type="subunit">
    <text evidence="6">Homodimer.</text>
</comment>
<dbReference type="HAMAP" id="MF_01208">
    <property type="entry name" value="PyrE"/>
    <property type="match status" value="1"/>
</dbReference>
<dbReference type="OrthoDB" id="9802134at2"/>
<evidence type="ECO:0000313" key="8">
    <source>
        <dbReference type="EMBL" id="RCU57239.1"/>
    </source>
</evidence>
<dbReference type="UniPathway" id="UPA00070">
    <property type="reaction ID" value="UER00119"/>
</dbReference>
<evidence type="ECO:0000256" key="5">
    <source>
        <dbReference type="ARBA" id="ARBA00022975"/>
    </source>
</evidence>
<name>A0A368P625_9FLAO</name>
<dbReference type="GO" id="GO:0019856">
    <property type="term" value="P:pyrimidine nucleobase biosynthetic process"/>
    <property type="evidence" value="ECO:0007669"/>
    <property type="project" value="TreeGrafter"/>
</dbReference>
<protein>
    <recommendedName>
        <fullName evidence="2 6">Orotate phosphoribosyltransferase</fullName>
        <shortName evidence="6">OPRT</shortName>
        <shortName evidence="6">OPRTase</shortName>
        <ecNumber evidence="2 6">2.4.2.10</ecNumber>
    </recommendedName>
</protein>
<keyword evidence="9" id="KW-1185">Reference proteome</keyword>
<dbReference type="GO" id="GO:0000287">
    <property type="term" value="F:magnesium ion binding"/>
    <property type="evidence" value="ECO:0007669"/>
    <property type="project" value="UniProtKB-UniRule"/>
</dbReference>
<dbReference type="GO" id="GO:0004588">
    <property type="term" value="F:orotate phosphoribosyltransferase activity"/>
    <property type="evidence" value="ECO:0007669"/>
    <property type="project" value="UniProtKB-UniRule"/>
</dbReference>
<comment type="pathway">
    <text evidence="1 6">Pyrimidine metabolism; UMP biosynthesis via de novo pathway; UMP from orotate: step 1/2.</text>
</comment>
<keyword evidence="3 6" id="KW-0328">Glycosyltransferase</keyword>
<dbReference type="InterPro" id="IPR023031">
    <property type="entry name" value="OPRT"/>
</dbReference>
<dbReference type="InterPro" id="IPR029057">
    <property type="entry name" value="PRTase-like"/>
</dbReference>
<comment type="caution">
    <text evidence="8">The sequence shown here is derived from an EMBL/GenBank/DDBJ whole genome shotgun (WGS) entry which is preliminary data.</text>
</comment>
<feature type="binding site" evidence="6">
    <location>
        <position position="100"/>
    </location>
    <ligand>
        <name>5-phospho-alpha-D-ribose 1-diphosphate</name>
        <dbReference type="ChEBI" id="CHEBI:58017"/>
        <note>ligand shared between dimeric partners</note>
    </ligand>
</feature>
<evidence type="ECO:0000256" key="1">
    <source>
        <dbReference type="ARBA" id="ARBA00004889"/>
    </source>
</evidence>
<keyword evidence="4 6" id="KW-0808">Transferase</keyword>
<dbReference type="GO" id="GO:0044205">
    <property type="term" value="P:'de novo' UMP biosynthetic process"/>
    <property type="evidence" value="ECO:0007669"/>
    <property type="project" value="UniProtKB-UniRule"/>
</dbReference>
<comment type="cofactor">
    <cofactor evidence="6">
        <name>Mg(2+)</name>
        <dbReference type="ChEBI" id="CHEBI:18420"/>
    </cofactor>
</comment>
<evidence type="ECO:0000259" key="7">
    <source>
        <dbReference type="Pfam" id="PF00156"/>
    </source>
</evidence>
<dbReference type="EC" id="2.4.2.10" evidence="2 6"/>
<evidence type="ECO:0000256" key="3">
    <source>
        <dbReference type="ARBA" id="ARBA00022676"/>
    </source>
</evidence>
<evidence type="ECO:0000256" key="4">
    <source>
        <dbReference type="ARBA" id="ARBA00022679"/>
    </source>
</evidence>
<dbReference type="AlphaFoldDB" id="A0A368P625"/>
<dbReference type="PANTHER" id="PTHR19278">
    <property type="entry name" value="OROTATE PHOSPHORIBOSYLTRANSFERASE"/>
    <property type="match status" value="1"/>
</dbReference>
<feature type="binding site" description="in other chain" evidence="6">
    <location>
        <begin position="126"/>
        <end position="134"/>
    </location>
    <ligand>
        <name>5-phospho-alpha-D-ribose 1-diphosphate</name>
        <dbReference type="ChEBI" id="CHEBI:58017"/>
        <note>ligand shared between dimeric partners</note>
    </ligand>
</feature>
<comment type="similarity">
    <text evidence="6">Belongs to the purine/pyrimidine phosphoribosyltransferase family. PyrE subfamily.</text>
</comment>
<comment type="catalytic activity">
    <reaction evidence="6">
        <text>orotidine 5'-phosphate + diphosphate = orotate + 5-phospho-alpha-D-ribose 1-diphosphate</text>
        <dbReference type="Rhea" id="RHEA:10380"/>
        <dbReference type="ChEBI" id="CHEBI:30839"/>
        <dbReference type="ChEBI" id="CHEBI:33019"/>
        <dbReference type="ChEBI" id="CHEBI:57538"/>
        <dbReference type="ChEBI" id="CHEBI:58017"/>
        <dbReference type="EC" id="2.4.2.10"/>
    </reaction>
</comment>
<organism evidence="8 9">
    <name type="scientific">Oceanihabitans sediminis</name>
    <dbReference type="NCBI Taxonomy" id="1812012"/>
    <lineage>
        <taxon>Bacteria</taxon>
        <taxon>Pseudomonadati</taxon>
        <taxon>Bacteroidota</taxon>
        <taxon>Flavobacteriia</taxon>
        <taxon>Flavobacteriales</taxon>
        <taxon>Flavobacteriaceae</taxon>
        <taxon>Oceanihabitans</taxon>
    </lineage>
</organism>
<feature type="domain" description="Phosphoribosyltransferase" evidence="7">
    <location>
        <begin position="54"/>
        <end position="149"/>
    </location>
</feature>
<keyword evidence="5 6" id="KW-0665">Pyrimidine biosynthesis</keyword>
<keyword evidence="6" id="KW-0460">Magnesium</keyword>
<evidence type="ECO:0000256" key="2">
    <source>
        <dbReference type="ARBA" id="ARBA00011971"/>
    </source>
</evidence>
<proteinExistence type="inferred from homology"/>
<dbReference type="PANTHER" id="PTHR19278:SF9">
    <property type="entry name" value="URIDINE 5'-MONOPHOSPHATE SYNTHASE"/>
    <property type="match status" value="1"/>
</dbReference>
<feature type="binding site" evidence="6">
    <location>
        <position position="130"/>
    </location>
    <ligand>
        <name>orotate</name>
        <dbReference type="ChEBI" id="CHEBI:30839"/>
    </ligand>
</feature>
<dbReference type="SUPFAM" id="SSF53271">
    <property type="entry name" value="PRTase-like"/>
    <property type="match status" value="1"/>
</dbReference>
<evidence type="ECO:0000313" key="9">
    <source>
        <dbReference type="Proteomes" id="UP000252249"/>
    </source>
</evidence>
<dbReference type="InterPro" id="IPR004467">
    <property type="entry name" value="Or_phspho_trans_dom"/>
</dbReference>
<dbReference type="EMBL" id="QPIG01000003">
    <property type="protein sequence ID" value="RCU57239.1"/>
    <property type="molecule type" value="Genomic_DNA"/>
</dbReference>
<dbReference type="NCBIfam" id="TIGR00336">
    <property type="entry name" value="pyrE"/>
    <property type="match status" value="1"/>
</dbReference>
<dbReference type="InterPro" id="IPR000836">
    <property type="entry name" value="PRTase_dom"/>
</dbReference>
<feature type="binding site" evidence="6">
    <location>
        <position position="104"/>
    </location>
    <ligand>
        <name>5-phospho-alpha-D-ribose 1-diphosphate</name>
        <dbReference type="ChEBI" id="CHEBI:58017"/>
        <note>ligand shared between dimeric partners</note>
    </ligand>
</feature>
<dbReference type="Proteomes" id="UP000252249">
    <property type="component" value="Unassembled WGS sequence"/>
</dbReference>
<dbReference type="Gene3D" id="3.40.50.2020">
    <property type="match status" value="1"/>
</dbReference>
<feature type="binding site" evidence="6">
    <location>
        <position position="106"/>
    </location>
    <ligand>
        <name>5-phospho-alpha-D-ribose 1-diphosphate</name>
        <dbReference type="ChEBI" id="CHEBI:58017"/>
        <note>ligand shared between dimeric partners</note>
    </ligand>
</feature>
<comment type="function">
    <text evidence="6">Catalyzes the transfer of a ribosyl phosphate group from 5-phosphoribose 1-diphosphate to orotate, leading to the formation of orotidine monophosphate (OMP).</text>
</comment>